<keyword evidence="2" id="KW-1185">Reference proteome</keyword>
<dbReference type="AlphaFoldDB" id="A0A917M3C6"/>
<accession>A0A917M3C6</accession>
<protein>
    <submittedName>
        <fullName evidence="1">Uncharacterized protein</fullName>
    </submittedName>
</protein>
<comment type="caution">
    <text evidence="1">The sequence shown here is derived from an EMBL/GenBank/DDBJ whole genome shotgun (WGS) entry which is preliminary data.</text>
</comment>
<proteinExistence type="predicted"/>
<dbReference type="Proteomes" id="UP000660862">
    <property type="component" value="Unassembled WGS sequence"/>
</dbReference>
<gene>
    <name evidence="1" type="ORF">GCM10007415_05560</name>
</gene>
<dbReference type="RefSeq" id="WP_188504404.1">
    <property type="nucleotide sequence ID" value="NZ_BMER01000001.1"/>
</dbReference>
<dbReference type="EMBL" id="BMER01000001">
    <property type="protein sequence ID" value="GGG76621.1"/>
    <property type="molecule type" value="Genomic_DNA"/>
</dbReference>
<reference evidence="1" key="1">
    <citation type="journal article" date="2014" name="Int. J. Syst. Evol. Microbiol.">
        <title>Complete genome sequence of Corynebacterium casei LMG S-19264T (=DSM 44701T), isolated from a smear-ripened cheese.</title>
        <authorList>
            <consortium name="US DOE Joint Genome Institute (JGI-PGF)"/>
            <person name="Walter F."/>
            <person name="Albersmeier A."/>
            <person name="Kalinowski J."/>
            <person name="Ruckert C."/>
        </authorList>
    </citation>
    <scope>NUCLEOTIDE SEQUENCE</scope>
    <source>
        <strain evidence="1">CGMCC 1.12195</strain>
    </source>
</reference>
<sequence>MLKKIFGYRPRKKDTDSFSEFVANKVAFDQFREYIGFHTNLPSLHIVKQNNVHKYRQKYDFKIFIETGTYLGDMVEAQRSNFNQIYSIELGESLYQKSTERFKDFPHVKILLGDSSILLEDLLTKTIEQPALFWLDGHYSSGVTAKGEKDTPIMEELAAILQSPIHHGILIDDARLFTGEADYPSIDELSSFIKAKDPKRKVTVADDIICVFRD</sequence>
<evidence type="ECO:0000313" key="1">
    <source>
        <dbReference type="EMBL" id="GGG76621.1"/>
    </source>
</evidence>
<reference evidence="1" key="2">
    <citation type="submission" date="2020-09" db="EMBL/GenBank/DDBJ databases">
        <authorList>
            <person name="Sun Q."/>
            <person name="Zhou Y."/>
        </authorList>
    </citation>
    <scope>NUCLEOTIDE SEQUENCE</scope>
    <source>
        <strain evidence="1">CGMCC 1.12195</strain>
    </source>
</reference>
<name>A0A917M3C6_9SPHI</name>
<organism evidence="1 2">
    <name type="scientific">Parapedobacter pyrenivorans</name>
    <dbReference type="NCBI Taxonomy" id="1305674"/>
    <lineage>
        <taxon>Bacteria</taxon>
        <taxon>Pseudomonadati</taxon>
        <taxon>Bacteroidota</taxon>
        <taxon>Sphingobacteriia</taxon>
        <taxon>Sphingobacteriales</taxon>
        <taxon>Sphingobacteriaceae</taxon>
        <taxon>Parapedobacter</taxon>
    </lineage>
</organism>
<evidence type="ECO:0000313" key="2">
    <source>
        <dbReference type="Proteomes" id="UP000660862"/>
    </source>
</evidence>